<dbReference type="SMART" id="SM00487">
    <property type="entry name" value="DEXDc"/>
    <property type="match status" value="1"/>
</dbReference>
<evidence type="ECO:0000259" key="6">
    <source>
        <dbReference type="PROSITE" id="PS51194"/>
    </source>
</evidence>
<dbReference type="SMART" id="SM00305">
    <property type="entry name" value="HintC"/>
    <property type="match status" value="1"/>
</dbReference>
<dbReference type="PROSITE" id="PS51192">
    <property type="entry name" value="HELICASE_ATP_BIND_1"/>
    <property type="match status" value="1"/>
</dbReference>
<dbReference type="Gene3D" id="3.40.50.300">
    <property type="entry name" value="P-loop containing nucleotide triphosphate hydrolases"/>
    <property type="match status" value="1"/>
</dbReference>
<dbReference type="SUPFAM" id="SSF51294">
    <property type="entry name" value="Hedgehog/intein (Hint) domain"/>
    <property type="match status" value="1"/>
</dbReference>
<reference evidence="7" key="1">
    <citation type="submission" date="2017-04" db="EMBL/GenBank/DDBJ databases">
        <title>Genome deletions in a multicellular cyanobacterial endosymbiont for morphological adaptation in marine diatoms.</title>
        <authorList>
            <person name="Wang Y."/>
            <person name="Gao H."/>
            <person name="Li R."/>
            <person name="Xu X."/>
        </authorList>
    </citation>
    <scope>NUCLEOTIDE SEQUENCE</scope>
    <source>
        <strain evidence="7">FACHB 800</strain>
    </source>
</reference>
<dbReference type="InterPro" id="IPR049730">
    <property type="entry name" value="SNF2/RAD54-like_C"/>
</dbReference>
<dbReference type="CDD" id="cd18793">
    <property type="entry name" value="SF2_C_SNF"/>
    <property type="match status" value="1"/>
</dbReference>
<dbReference type="InterPro" id="IPR004860">
    <property type="entry name" value="LAGLIDADG_dom"/>
</dbReference>
<dbReference type="InterPro" id="IPR004042">
    <property type="entry name" value="Intein_endonuc_central"/>
</dbReference>
<keyword evidence="3" id="KW-0651">Protein splicing</keyword>
<dbReference type="GO" id="GO:0016539">
    <property type="term" value="P:intein-mediated protein splicing"/>
    <property type="evidence" value="ECO:0007669"/>
    <property type="project" value="InterPro"/>
</dbReference>
<accession>A0A975T939</accession>
<dbReference type="NCBIfam" id="TIGR01445">
    <property type="entry name" value="intein_Nterm"/>
    <property type="match status" value="1"/>
</dbReference>
<dbReference type="SMART" id="SM00306">
    <property type="entry name" value="HintN"/>
    <property type="match status" value="1"/>
</dbReference>
<dbReference type="GO" id="GO:0005524">
    <property type="term" value="F:ATP binding"/>
    <property type="evidence" value="ECO:0007669"/>
    <property type="project" value="InterPro"/>
</dbReference>
<dbReference type="InterPro" id="IPR001650">
    <property type="entry name" value="Helicase_C-like"/>
</dbReference>
<dbReference type="Proteomes" id="UP000683511">
    <property type="component" value="Chromosome"/>
</dbReference>
<dbReference type="GO" id="GO:0004519">
    <property type="term" value="F:endonuclease activity"/>
    <property type="evidence" value="ECO:0007669"/>
    <property type="project" value="InterPro"/>
</dbReference>
<name>A0A975T939_9NOST</name>
<dbReference type="SUPFAM" id="SSF52540">
    <property type="entry name" value="P-loop containing nucleoside triphosphate hydrolases"/>
    <property type="match status" value="3"/>
</dbReference>
<dbReference type="GO" id="GO:0004386">
    <property type="term" value="F:helicase activity"/>
    <property type="evidence" value="ECO:0007669"/>
    <property type="project" value="UniProtKB-KW"/>
</dbReference>
<dbReference type="GO" id="GO:0016787">
    <property type="term" value="F:hydrolase activity"/>
    <property type="evidence" value="ECO:0007669"/>
    <property type="project" value="UniProtKB-KW"/>
</dbReference>
<dbReference type="Pfam" id="PF12419">
    <property type="entry name" value="DUF3670"/>
    <property type="match status" value="1"/>
</dbReference>
<evidence type="ECO:0000256" key="3">
    <source>
        <dbReference type="ARBA" id="ARBA00023000"/>
    </source>
</evidence>
<dbReference type="InterPro" id="IPR030934">
    <property type="entry name" value="Intein_C"/>
</dbReference>
<keyword evidence="7" id="KW-0347">Helicase</keyword>
<dbReference type="Gene3D" id="3.10.28.10">
    <property type="entry name" value="Homing endonucleases"/>
    <property type="match status" value="1"/>
</dbReference>
<dbReference type="KEGG" id="rsin:B6N60_03014"/>
<gene>
    <name evidence="7" type="ORF">B6N60_03014</name>
</gene>
<dbReference type="Pfam" id="PF00271">
    <property type="entry name" value="Helicase_C"/>
    <property type="match status" value="1"/>
</dbReference>
<dbReference type="PROSITE" id="PS50819">
    <property type="entry name" value="INTEIN_ENDONUCLEASE"/>
    <property type="match status" value="1"/>
</dbReference>
<keyword evidence="7" id="KW-0067">ATP-binding</keyword>
<keyword evidence="7" id="KW-0547">Nucleotide-binding</keyword>
<evidence type="ECO:0000313" key="8">
    <source>
        <dbReference type="Proteomes" id="UP000683511"/>
    </source>
</evidence>
<dbReference type="PROSITE" id="PS51194">
    <property type="entry name" value="HELICASE_CTER"/>
    <property type="match status" value="1"/>
</dbReference>
<dbReference type="Gene3D" id="3.40.50.10810">
    <property type="entry name" value="Tandem AAA-ATPase domain"/>
    <property type="match status" value="2"/>
</dbReference>
<dbReference type="FunFam" id="3.40.50.300:FF:000533">
    <property type="entry name" value="Helicase, Snf2 family"/>
    <property type="match status" value="1"/>
</dbReference>
<feature type="domain" description="DOD-type homing endonuclease" evidence="4">
    <location>
        <begin position="753"/>
        <end position="894"/>
    </location>
</feature>
<dbReference type="InterPro" id="IPR038718">
    <property type="entry name" value="SNF2-like_sf"/>
</dbReference>
<keyword evidence="8" id="KW-1185">Reference proteome</keyword>
<dbReference type="InterPro" id="IPR006142">
    <property type="entry name" value="INTEIN"/>
</dbReference>
<dbReference type="InterPro" id="IPR014001">
    <property type="entry name" value="Helicase_ATP-bd"/>
</dbReference>
<proteinExistence type="predicted"/>
<dbReference type="InterPro" id="IPR027417">
    <property type="entry name" value="P-loop_NTPase"/>
</dbReference>
<organism evidence="7 8">
    <name type="scientific">Richelia sinica FACHB-800</name>
    <dbReference type="NCBI Taxonomy" id="1357546"/>
    <lineage>
        <taxon>Bacteria</taxon>
        <taxon>Bacillati</taxon>
        <taxon>Cyanobacteriota</taxon>
        <taxon>Cyanophyceae</taxon>
        <taxon>Nostocales</taxon>
        <taxon>Nostocaceae</taxon>
        <taxon>Richelia</taxon>
    </lineage>
</organism>
<dbReference type="SUPFAM" id="SSF55608">
    <property type="entry name" value="Homing endonucleases"/>
    <property type="match status" value="1"/>
</dbReference>
<dbReference type="EMBL" id="CP021056">
    <property type="protein sequence ID" value="QXE24309.1"/>
    <property type="molecule type" value="Genomic_DNA"/>
</dbReference>
<dbReference type="InterPro" id="IPR003586">
    <property type="entry name" value="Hint_dom_C"/>
</dbReference>
<evidence type="ECO:0000313" key="7">
    <source>
        <dbReference type="EMBL" id="QXE24309.1"/>
    </source>
</evidence>
<dbReference type="InterPro" id="IPR003587">
    <property type="entry name" value="Hint_dom_N"/>
</dbReference>
<dbReference type="InterPro" id="IPR006141">
    <property type="entry name" value="Intein_N"/>
</dbReference>
<evidence type="ECO:0000256" key="1">
    <source>
        <dbReference type="ARBA" id="ARBA00022801"/>
    </source>
</evidence>
<evidence type="ECO:0000256" key="2">
    <source>
        <dbReference type="ARBA" id="ARBA00022813"/>
    </source>
</evidence>
<dbReference type="Gene3D" id="2.170.16.10">
    <property type="entry name" value="Hedgehog/Intein (Hint) domain"/>
    <property type="match status" value="1"/>
</dbReference>
<dbReference type="NCBIfam" id="TIGR01443">
    <property type="entry name" value="intein_Cterm"/>
    <property type="match status" value="1"/>
</dbReference>
<dbReference type="Pfam" id="PF14528">
    <property type="entry name" value="LAGLIDADG_3"/>
    <property type="match status" value="2"/>
</dbReference>
<dbReference type="PANTHER" id="PTHR10799">
    <property type="entry name" value="SNF2/RAD54 HELICASE FAMILY"/>
    <property type="match status" value="1"/>
</dbReference>
<feature type="domain" description="Helicase ATP-binding" evidence="5">
    <location>
        <begin position="1093"/>
        <end position="1236"/>
    </location>
</feature>
<keyword evidence="1" id="KW-0378">Hydrolase</keyword>
<dbReference type="RefSeq" id="WP_190604374.1">
    <property type="nucleotide sequence ID" value="NZ_CP021056.1"/>
</dbReference>
<keyword evidence="2" id="KW-0068">Autocatalytic cleavage</keyword>
<dbReference type="InterPro" id="IPR036844">
    <property type="entry name" value="Hint_dom_sf"/>
</dbReference>
<dbReference type="PROSITE" id="PS50817">
    <property type="entry name" value="INTEIN_N_TER"/>
    <property type="match status" value="1"/>
</dbReference>
<dbReference type="InterPro" id="IPR000330">
    <property type="entry name" value="SNF2_N"/>
</dbReference>
<dbReference type="InterPro" id="IPR027434">
    <property type="entry name" value="Homing_endonucl"/>
</dbReference>
<dbReference type="PRINTS" id="PR00379">
    <property type="entry name" value="INTEIN"/>
</dbReference>
<dbReference type="InterPro" id="IPR022138">
    <property type="entry name" value="DUF3670"/>
</dbReference>
<evidence type="ECO:0000259" key="4">
    <source>
        <dbReference type="PROSITE" id="PS50819"/>
    </source>
</evidence>
<dbReference type="CDD" id="cd00081">
    <property type="entry name" value="Hint"/>
    <property type="match status" value="2"/>
</dbReference>
<sequence>MAILHGSWLTLQNALFIWGETWRSVQDNSDFLNAAEISINPLAMTQTELSQCLDVNNLKIINFIEQNQVKVGTTKGSKASKKEANLPQHSQIIALPSKFPHPKDPEKTIYPLHSASLDLDNQSQQWLYPWQVSGFCLESAAAIKFLTALPLSYSDGQDSVLGGDLRFWSQIARWSLDLISRCKFLPVIQEQADGNVVTKWQVLLDSAVDGTRLEKFAAKMPSICRCYQEQGGNAQSRLAIDLPVAPQEMILAFLNSVIDTQVREMFGLQSPIEPRVMMSLPLAVQQWLQALTGTSQTMNVDAVGLERLTAALKAWTLPLEYQLAGKTLFRNCFQLRPPESGETDWTLAYFLQATDDPDFLVDAATIWANPVEQLVYQNRTIEQPQETFLRGLGLASRLYPAIASSLETESPIFCRLTPLQAYEFIKSITWRFEDSGLGVILPPSLANRDGWANRLGLKISAETPQQQTGRLSLQSLLNFRWELAIGGQTISKAEFDKLVALNSPLVEINGEWVEFRPQDIKTAQNFFASRKEQMSLSLEDALRLSSGDTQVIEKLPVVSFAANGALQELIGALTNNQDIQPLSTPASFQGQLRPYQQRGAGWLAFLERWGLGACLADDMGLGKCVAPDTLVNVNGQLLTAEKIWEFYAGNSVFDGEGFWSEPNQKLLVNSINQETGKIIQAPVNKLYRQQVREQLRKVTLVDGSSITITRQHKLLTNQGWNNDLNVGDYVCVPSKIIWHVTAQKQQHRDLAEFLAWQIAEGYEHKDVGRVTITQKDPILLEHLRETLQRIGKQYNLKINNPTISKHRQVYFLRIDSQAYRKFLESQGYTWGKLSAEKSIPSFIMQADLMTVRTFLQNYFDAESSVVDSMRSIEISSASSLVIQQISTLLRRFGIWLRISSKRKCATNGTCILRIYYTGVIGGNSARRFWEEIGFGNAQKQHKLDWICQKINNTNVEGIPASEFLAQTVKTTGLPLRHLGMHNTVYINGSQQFSRDSLQQVLSSINRIISGESQQDYQLLKPSRWTAQTLEAYKHLDMEHLKLTQKYLQRLLEQEVYYCQIKSIEDVDYEGWVYDFEVSEHHNFVANNIICHNTVQFIAFLLHLKEQKVLEKPTLLVCPTSVLGNWEREVKKFAPTLKVLQYHGDKRPKGKSFSDVVKKHDLIITSYSLIHRDVKLLQTINWQIVVLDEAQNVKNSEAKQSQAVRQLETTFRIALTGTPVENRLQELWSILDFLNPGYLGKKQFFQRRFAMPIEKYGDAASLSQLRSLVQPFILRRLKTDKEIIQDLPEKQEMTVFCGLTAEQAELYQKTVDESLAEIESATGLQRRGMILALLIKLKQICNHPAQYLKLANLAQHHSAKLQRLEEMLEEVVTTGERALIFTQFAEWGKLLKPHLEQYLSREIFFLYGSTSKKQREEMIDRFQHDPQGPPIMILSLKAGGVGLNLTRANHVFHFDRWWNPAVENQATDRVFRIGQTRNVQVHKFVCTGTLEEKIHDMIESKKQLAEQVVGAGEEWLTELDTDQLRNLLLLDRDAVIDEDEG</sequence>
<protein>
    <submittedName>
        <fullName evidence="7">Helicase domain protein</fullName>
    </submittedName>
</protein>
<dbReference type="PROSITE" id="PS50818">
    <property type="entry name" value="INTEIN_C_TER"/>
    <property type="match status" value="1"/>
</dbReference>
<dbReference type="Pfam" id="PF00176">
    <property type="entry name" value="SNF2-rel_dom"/>
    <property type="match status" value="1"/>
</dbReference>
<feature type="domain" description="Helicase C-terminal" evidence="6">
    <location>
        <begin position="1362"/>
        <end position="1519"/>
    </location>
</feature>
<evidence type="ECO:0000259" key="5">
    <source>
        <dbReference type="PROSITE" id="PS51192"/>
    </source>
</evidence>
<dbReference type="SMART" id="SM00490">
    <property type="entry name" value="HELICc"/>
    <property type="match status" value="1"/>
</dbReference>